<evidence type="ECO:0000256" key="2">
    <source>
        <dbReference type="SAM" id="MobiDB-lite"/>
    </source>
</evidence>
<dbReference type="Gene3D" id="1.10.30.10">
    <property type="entry name" value="High mobility group box domain"/>
    <property type="match status" value="1"/>
</dbReference>
<dbReference type="Proteomes" id="UP000694892">
    <property type="component" value="Chromosome 3L"/>
</dbReference>
<keyword evidence="1" id="KW-0238">DNA-binding</keyword>
<evidence type="ECO:0000256" key="1">
    <source>
        <dbReference type="PROSITE-ProRule" id="PRU00267"/>
    </source>
</evidence>
<evidence type="ECO:0000313" key="5">
    <source>
        <dbReference type="Proteomes" id="UP000694892"/>
    </source>
</evidence>
<dbReference type="PANTHER" id="PTHR47279:SF1">
    <property type="entry name" value="TRANSCRIPTION FACTOR SOX-30"/>
    <property type="match status" value="1"/>
</dbReference>
<dbReference type="EMBL" id="CM004470">
    <property type="protein sequence ID" value="OCT88343.1"/>
    <property type="molecule type" value="Genomic_DNA"/>
</dbReference>
<sequence>MAKDNGKKISLCQPEPSQMVDQSKDCLPAQQSLLSLESQPILNIEGLNFNIPPCEAGMTSPEFINKKDGHIKRPMNAFMIWARIHRKALSRLNPKADNKEISIFLGYKWQKLSNEQKEPYYEEAFKLERQHRALFPEWKYEPKCLKKSAQVRNSSRRTEGSNKPASVCNQPHEEGNSQNKNDEICNHQQIKIPAPPTRTGRPVKHRVRTQALGPARIPATSNLSRPSQTHPNYLVSCNFLNNTSGHHRYPPSAIPTPMPPYSTMASHIFDPAPVHPLSYLQLPNYYANPPYLGFYHPCHTSGPQFLPPSTYPFGPAPMEYRPIMPQSQSSFGEFHLQHEETCNVLNRGFSAFRFVSVVQQGVMEDNENSRHIQAQAAQEFRDTDML</sequence>
<dbReference type="SMART" id="SM00398">
    <property type="entry name" value="HMG"/>
    <property type="match status" value="1"/>
</dbReference>
<feature type="DNA-binding region" description="HMG box" evidence="1">
    <location>
        <begin position="71"/>
        <end position="139"/>
    </location>
</feature>
<evidence type="ECO:0000313" key="4">
    <source>
        <dbReference type="EMBL" id="OCT88343.1"/>
    </source>
</evidence>
<dbReference type="OMA" id="MASHIFD"/>
<feature type="region of interest" description="Disordered" evidence="2">
    <location>
        <begin position="146"/>
        <end position="180"/>
    </location>
</feature>
<dbReference type="GO" id="GO:0005634">
    <property type="term" value="C:nucleus"/>
    <property type="evidence" value="ECO:0007669"/>
    <property type="project" value="UniProtKB-UniRule"/>
</dbReference>
<proteinExistence type="predicted"/>
<feature type="domain" description="HMG box" evidence="3">
    <location>
        <begin position="71"/>
        <end position="139"/>
    </location>
</feature>
<evidence type="ECO:0000259" key="3">
    <source>
        <dbReference type="PROSITE" id="PS50118"/>
    </source>
</evidence>
<protein>
    <recommendedName>
        <fullName evidence="3">HMG box domain-containing protein</fullName>
    </recommendedName>
</protein>
<dbReference type="GO" id="GO:0003677">
    <property type="term" value="F:DNA binding"/>
    <property type="evidence" value="ECO:0007669"/>
    <property type="project" value="UniProtKB-UniRule"/>
</dbReference>
<name>A0A974DAA5_XENLA</name>
<organism evidence="4 5">
    <name type="scientific">Xenopus laevis</name>
    <name type="common">African clawed frog</name>
    <dbReference type="NCBI Taxonomy" id="8355"/>
    <lineage>
        <taxon>Eukaryota</taxon>
        <taxon>Metazoa</taxon>
        <taxon>Chordata</taxon>
        <taxon>Craniata</taxon>
        <taxon>Vertebrata</taxon>
        <taxon>Euteleostomi</taxon>
        <taxon>Amphibia</taxon>
        <taxon>Batrachia</taxon>
        <taxon>Anura</taxon>
        <taxon>Pipoidea</taxon>
        <taxon>Pipidae</taxon>
        <taxon>Xenopodinae</taxon>
        <taxon>Xenopus</taxon>
        <taxon>Xenopus</taxon>
    </lineage>
</organism>
<dbReference type="InterPro" id="IPR052856">
    <property type="entry name" value="SOX30_TF"/>
</dbReference>
<keyword evidence="1" id="KW-0539">Nucleus</keyword>
<feature type="compositionally biased region" description="Basic and acidic residues" evidence="2">
    <location>
        <begin position="171"/>
        <end position="180"/>
    </location>
</feature>
<dbReference type="InterPro" id="IPR009071">
    <property type="entry name" value="HMG_box_dom"/>
</dbReference>
<dbReference type="AlphaFoldDB" id="A0A974DAA5"/>
<reference evidence="5" key="1">
    <citation type="journal article" date="2016" name="Nature">
        <title>Genome evolution in the allotetraploid frog Xenopus laevis.</title>
        <authorList>
            <person name="Session A.M."/>
            <person name="Uno Y."/>
            <person name="Kwon T."/>
            <person name="Chapman J.A."/>
            <person name="Toyoda A."/>
            <person name="Takahashi S."/>
            <person name="Fukui A."/>
            <person name="Hikosaka A."/>
            <person name="Suzuki A."/>
            <person name="Kondo M."/>
            <person name="van Heeringen S.J."/>
            <person name="Quigley I."/>
            <person name="Heinz S."/>
            <person name="Ogino H."/>
            <person name="Ochi H."/>
            <person name="Hellsten U."/>
            <person name="Lyons J.B."/>
            <person name="Simakov O."/>
            <person name="Putnam N."/>
            <person name="Stites J."/>
            <person name="Kuroki Y."/>
            <person name="Tanaka T."/>
            <person name="Michiue T."/>
            <person name="Watanabe M."/>
            <person name="Bogdanovic O."/>
            <person name="Lister R."/>
            <person name="Georgiou G."/>
            <person name="Paranjpe S.S."/>
            <person name="van Kruijsbergen I."/>
            <person name="Shu S."/>
            <person name="Carlson J."/>
            <person name="Kinoshita T."/>
            <person name="Ohta Y."/>
            <person name="Mawaribuchi S."/>
            <person name="Jenkins J."/>
            <person name="Grimwood J."/>
            <person name="Schmutz J."/>
            <person name="Mitros T."/>
            <person name="Mozaffari S.V."/>
            <person name="Suzuki Y."/>
            <person name="Haramoto Y."/>
            <person name="Yamamoto T.S."/>
            <person name="Takagi C."/>
            <person name="Heald R."/>
            <person name="Miller K."/>
            <person name="Haudenschild C."/>
            <person name="Kitzman J."/>
            <person name="Nakayama T."/>
            <person name="Izutsu Y."/>
            <person name="Robert J."/>
            <person name="Fortriede J."/>
            <person name="Burns K."/>
            <person name="Lotay V."/>
            <person name="Karimi K."/>
            <person name="Yasuoka Y."/>
            <person name="Dichmann D.S."/>
            <person name="Flajnik M.F."/>
            <person name="Houston D.W."/>
            <person name="Shendure J."/>
            <person name="DuPasquier L."/>
            <person name="Vize P.D."/>
            <person name="Zorn A.M."/>
            <person name="Ito M."/>
            <person name="Marcotte E.M."/>
            <person name="Wallingford J.B."/>
            <person name="Ito Y."/>
            <person name="Asashima M."/>
            <person name="Ueno N."/>
            <person name="Matsuda Y."/>
            <person name="Veenstra G.J."/>
            <person name="Fujiyama A."/>
            <person name="Harland R.M."/>
            <person name="Taira M."/>
            <person name="Rokhsar D.S."/>
        </authorList>
    </citation>
    <scope>NUCLEOTIDE SEQUENCE [LARGE SCALE GENOMIC DNA]</scope>
    <source>
        <strain evidence="5">J</strain>
    </source>
</reference>
<dbReference type="SUPFAM" id="SSF47095">
    <property type="entry name" value="HMG-box"/>
    <property type="match status" value="1"/>
</dbReference>
<dbReference type="InterPro" id="IPR036910">
    <property type="entry name" value="HMG_box_dom_sf"/>
</dbReference>
<dbReference type="PANTHER" id="PTHR47279">
    <property type="entry name" value="TRANSCRIPTION FACTOR SOX-30"/>
    <property type="match status" value="1"/>
</dbReference>
<accession>A0A974DAA5</accession>
<dbReference type="PROSITE" id="PS50118">
    <property type="entry name" value="HMG_BOX_2"/>
    <property type="match status" value="1"/>
</dbReference>
<dbReference type="Pfam" id="PF00505">
    <property type="entry name" value="HMG_box"/>
    <property type="match status" value="1"/>
</dbReference>
<gene>
    <name evidence="4" type="ORF">XELAEV_18016978mg</name>
</gene>
<feature type="region of interest" description="Disordered" evidence="2">
    <location>
        <begin position="1"/>
        <end position="23"/>
    </location>
</feature>